<feature type="signal peptide" evidence="1">
    <location>
        <begin position="1"/>
        <end position="19"/>
    </location>
</feature>
<protein>
    <recommendedName>
        <fullName evidence="2">NTF2-like domain-containing protein</fullName>
    </recommendedName>
</protein>
<feature type="chain" id="PRO_5002241898" description="NTF2-like domain-containing protein" evidence="1">
    <location>
        <begin position="20"/>
        <end position="168"/>
    </location>
</feature>
<dbReference type="InterPro" id="IPR058645">
    <property type="entry name" value="NTF2-like_dom_7"/>
</dbReference>
<dbReference type="GeneID" id="25326566"/>
<accession>A0A0D2F7D7</accession>
<evidence type="ECO:0000256" key="1">
    <source>
        <dbReference type="SAM" id="SignalP"/>
    </source>
</evidence>
<evidence type="ECO:0000313" key="3">
    <source>
        <dbReference type="EMBL" id="KIW55954.1"/>
    </source>
</evidence>
<evidence type="ECO:0000259" key="2">
    <source>
        <dbReference type="Pfam" id="PF26534"/>
    </source>
</evidence>
<evidence type="ECO:0000313" key="4">
    <source>
        <dbReference type="Proteomes" id="UP000054342"/>
    </source>
</evidence>
<dbReference type="Pfam" id="PF26534">
    <property type="entry name" value="NTF2_7"/>
    <property type="match status" value="1"/>
</dbReference>
<name>A0A0D2F7D7_9EURO</name>
<feature type="domain" description="NTF2-like" evidence="2">
    <location>
        <begin position="22"/>
        <end position="158"/>
    </location>
</feature>
<dbReference type="RefSeq" id="XP_013316538.1">
    <property type="nucleotide sequence ID" value="XM_013461084.1"/>
</dbReference>
<keyword evidence="1" id="KW-0732">Signal</keyword>
<gene>
    <name evidence="3" type="ORF">PV05_04658</name>
</gene>
<dbReference type="HOGENOM" id="CLU_096573_2_0_1"/>
<organism evidence="3 4">
    <name type="scientific">Exophiala xenobiotica</name>
    <dbReference type="NCBI Taxonomy" id="348802"/>
    <lineage>
        <taxon>Eukaryota</taxon>
        <taxon>Fungi</taxon>
        <taxon>Dikarya</taxon>
        <taxon>Ascomycota</taxon>
        <taxon>Pezizomycotina</taxon>
        <taxon>Eurotiomycetes</taxon>
        <taxon>Chaetothyriomycetidae</taxon>
        <taxon>Chaetothyriales</taxon>
        <taxon>Herpotrichiellaceae</taxon>
        <taxon>Exophiala</taxon>
    </lineage>
</organism>
<reference evidence="3 4" key="1">
    <citation type="submission" date="2015-01" db="EMBL/GenBank/DDBJ databases">
        <title>The Genome Sequence of Exophiala xenobiotica CBS118157.</title>
        <authorList>
            <consortium name="The Broad Institute Genomics Platform"/>
            <person name="Cuomo C."/>
            <person name="de Hoog S."/>
            <person name="Gorbushina A."/>
            <person name="Stielow B."/>
            <person name="Teixiera M."/>
            <person name="Abouelleil A."/>
            <person name="Chapman S.B."/>
            <person name="Priest M."/>
            <person name="Young S.K."/>
            <person name="Wortman J."/>
            <person name="Nusbaum C."/>
            <person name="Birren B."/>
        </authorList>
    </citation>
    <scope>NUCLEOTIDE SEQUENCE [LARGE SCALE GENOMIC DNA]</scope>
    <source>
        <strain evidence="3 4">CBS 118157</strain>
    </source>
</reference>
<keyword evidence="4" id="KW-1185">Reference proteome</keyword>
<dbReference type="OrthoDB" id="5596743at2759"/>
<proteinExistence type="predicted"/>
<dbReference type="Proteomes" id="UP000054342">
    <property type="component" value="Unassembled WGS sequence"/>
</dbReference>
<dbReference type="AlphaFoldDB" id="A0A0D2F7D7"/>
<dbReference type="EMBL" id="KN847319">
    <property type="protein sequence ID" value="KIW55954.1"/>
    <property type="molecule type" value="Genomic_DNA"/>
</dbReference>
<sequence length="168" mass="18120">MRFLATAASVGLWASLVQAWSCLSDADAKSIADRSTIFLQHLNVTEANMTAQGLFANNITEYGDSINSLRGDALGTIVENGKQRYINDTLSTPPIPQINTLAIVHGCNQMVWQWEFLGIGTGANRVRGMTLITVDGMSQITQQYVEFNSLAWGADIGFNITPPAGGIP</sequence>